<comment type="caution">
    <text evidence="1">The sequence shown here is derived from an EMBL/GenBank/DDBJ whole genome shotgun (WGS) entry which is preliminary data.</text>
</comment>
<organism evidence="1 2">
    <name type="scientific">Gluconobacter oxydans NBRC 3293</name>
    <dbReference type="NCBI Taxonomy" id="1315969"/>
    <lineage>
        <taxon>Bacteria</taxon>
        <taxon>Pseudomonadati</taxon>
        <taxon>Pseudomonadota</taxon>
        <taxon>Alphaproteobacteria</taxon>
        <taxon>Acetobacterales</taxon>
        <taxon>Acetobacteraceae</taxon>
        <taxon>Gluconobacter</taxon>
    </lineage>
</organism>
<reference evidence="1 2" key="1">
    <citation type="submission" date="2013-04" db="EMBL/GenBank/DDBJ databases">
        <title>Gluconobacter oxydans NBRC 3293 whole genome sequence.</title>
        <authorList>
            <person name="Matsutani M."/>
            <person name="Yakushi T."/>
            <person name="Matsushita K."/>
        </authorList>
    </citation>
    <scope>NUCLEOTIDE SEQUENCE [LARGE SCALE GENOMIC DNA]</scope>
    <source>
        <strain evidence="1 2">NBRC 3293</strain>
    </source>
</reference>
<accession>A0A829X1C8</accession>
<evidence type="ECO:0000313" key="1">
    <source>
        <dbReference type="EMBL" id="GEM16872.1"/>
    </source>
</evidence>
<proteinExistence type="predicted"/>
<dbReference type="AlphaFoldDB" id="A0A829X1C8"/>
<evidence type="ECO:0000313" key="2">
    <source>
        <dbReference type="Proteomes" id="UP000484858"/>
    </source>
</evidence>
<gene>
    <name evidence="1" type="ORF">NBRC3293_1369</name>
</gene>
<protein>
    <recommendedName>
        <fullName evidence="3">Transposase</fullName>
    </recommendedName>
</protein>
<dbReference type="Proteomes" id="UP000484858">
    <property type="component" value="Unassembled WGS sequence"/>
</dbReference>
<dbReference type="EMBL" id="BARJ01000007">
    <property type="protein sequence ID" value="GEM16872.1"/>
    <property type="molecule type" value="Genomic_DNA"/>
</dbReference>
<evidence type="ECO:0008006" key="3">
    <source>
        <dbReference type="Google" id="ProtNLM"/>
    </source>
</evidence>
<sequence length="38" mass="4265">MFLLSESQMERIEPFFLLAHGVAQVNDRRVLSANSNGS</sequence>
<name>A0A829X1C8_GLUOY</name>